<evidence type="ECO:0000313" key="8">
    <source>
        <dbReference type="EMBL" id="EFO91312.1"/>
    </source>
</evidence>
<reference evidence="8" key="1">
    <citation type="submission" date="2007-07" db="EMBL/GenBank/DDBJ databases">
        <title>PCAP assembly of the Caenorhabditis remanei genome.</title>
        <authorList>
            <consortium name="The Caenorhabditis remanei Sequencing Consortium"/>
            <person name="Wilson R.K."/>
        </authorList>
    </citation>
    <scope>NUCLEOTIDE SEQUENCE [LARGE SCALE GENOMIC DNA]</scope>
    <source>
        <strain evidence="8">PB4641</strain>
    </source>
</reference>
<dbReference type="Gene3D" id="1.20.1050.10">
    <property type="match status" value="1"/>
</dbReference>
<dbReference type="GO" id="GO:0005737">
    <property type="term" value="C:cytoplasm"/>
    <property type="evidence" value="ECO:0007669"/>
    <property type="project" value="UniProtKB-ARBA"/>
</dbReference>
<dbReference type="Pfam" id="PF02798">
    <property type="entry name" value="GST_N"/>
    <property type="match status" value="1"/>
</dbReference>
<dbReference type="PANTHER" id="PTHR11571">
    <property type="entry name" value="GLUTATHIONE S-TRANSFERASE"/>
    <property type="match status" value="1"/>
</dbReference>
<comment type="similarity">
    <text evidence="3">Belongs to the GST superfamily. Sigma family.</text>
</comment>
<dbReference type="InterPro" id="IPR010987">
    <property type="entry name" value="Glutathione-S-Trfase_C-like"/>
</dbReference>
<dbReference type="AlphaFoldDB" id="E3M423"/>
<feature type="domain" description="GST N-terminal" evidence="6">
    <location>
        <begin position="2"/>
        <end position="96"/>
    </location>
</feature>
<dbReference type="SUPFAM" id="SSF47616">
    <property type="entry name" value="GST C-terminal domain-like"/>
    <property type="match status" value="1"/>
</dbReference>
<dbReference type="Pfam" id="PF14497">
    <property type="entry name" value="GST_C_3"/>
    <property type="match status" value="1"/>
</dbReference>
<dbReference type="STRING" id="31234.E3M423"/>
<proteinExistence type="inferred from homology"/>
<gene>
    <name evidence="8" type="primary">Cre-gst-20</name>
    <name evidence="8" type="ORF">CRE_11845</name>
</gene>
<dbReference type="InterPro" id="IPR036249">
    <property type="entry name" value="Thioredoxin-like_sf"/>
</dbReference>
<evidence type="ECO:0000259" key="7">
    <source>
        <dbReference type="PROSITE" id="PS50405"/>
    </source>
</evidence>
<dbReference type="GO" id="GO:0004364">
    <property type="term" value="F:glutathione transferase activity"/>
    <property type="evidence" value="ECO:0007669"/>
    <property type="project" value="UniProtKB-EC"/>
</dbReference>
<name>E3M423_CAERE</name>
<dbReference type="PROSITE" id="PS50405">
    <property type="entry name" value="GST_CTER"/>
    <property type="match status" value="1"/>
</dbReference>
<protein>
    <recommendedName>
        <fullName evidence="1">glutathione transferase</fullName>
        <ecNumber evidence="1">2.5.1.18</ecNumber>
    </recommendedName>
    <alternativeName>
        <fullName evidence="5">GST class-sigma</fullName>
    </alternativeName>
</protein>
<organism evidence="9">
    <name type="scientific">Caenorhabditis remanei</name>
    <name type="common">Caenorhabditis vulgaris</name>
    <dbReference type="NCBI Taxonomy" id="31234"/>
    <lineage>
        <taxon>Eukaryota</taxon>
        <taxon>Metazoa</taxon>
        <taxon>Ecdysozoa</taxon>
        <taxon>Nematoda</taxon>
        <taxon>Chromadorea</taxon>
        <taxon>Rhabditida</taxon>
        <taxon>Rhabditina</taxon>
        <taxon>Rhabditomorpha</taxon>
        <taxon>Rhabditoidea</taxon>
        <taxon>Rhabditidae</taxon>
        <taxon>Peloderinae</taxon>
        <taxon>Caenorhabditis</taxon>
    </lineage>
</organism>
<dbReference type="OrthoDB" id="414243at2759"/>
<accession>E3M423</accession>
<dbReference type="CDD" id="cd03039">
    <property type="entry name" value="GST_N_Sigma_like"/>
    <property type="match status" value="1"/>
</dbReference>
<dbReference type="SUPFAM" id="SSF52833">
    <property type="entry name" value="Thioredoxin-like"/>
    <property type="match status" value="1"/>
</dbReference>
<evidence type="ECO:0000256" key="5">
    <source>
        <dbReference type="ARBA" id="ARBA00078118"/>
    </source>
</evidence>
<dbReference type="PANTHER" id="PTHR11571:SF127">
    <property type="entry name" value="GLUTATHIONE S-TRANSFERASE"/>
    <property type="match status" value="1"/>
</dbReference>
<dbReference type="InterPro" id="IPR004046">
    <property type="entry name" value="GST_C"/>
</dbReference>
<keyword evidence="9" id="KW-1185">Reference proteome</keyword>
<evidence type="ECO:0000256" key="2">
    <source>
        <dbReference type="ARBA" id="ARBA00022679"/>
    </source>
</evidence>
<evidence type="ECO:0000256" key="4">
    <source>
        <dbReference type="ARBA" id="ARBA00047960"/>
    </source>
</evidence>
<keyword evidence="2" id="KW-0808">Transferase</keyword>
<dbReference type="EMBL" id="DS268424">
    <property type="protein sequence ID" value="EFO91312.1"/>
    <property type="molecule type" value="Genomic_DNA"/>
</dbReference>
<dbReference type="InterPro" id="IPR036282">
    <property type="entry name" value="Glutathione-S-Trfase_C_sf"/>
</dbReference>
<dbReference type="InterPro" id="IPR004045">
    <property type="entry name" value="Glutathione_S-Trfase_N"/>
</dbReference>
<dbReference type="SFLD" id="SFLDG00363">
    <property type="entry name" value="AMPS_(cytGST):_Alpha-__Mu-__Pi"/>
    <property type="match status" value="1"/>
</dbReference>
<dbReference type="OMA" id="WWPEYLN"/>
<evidence type="ECO:0000259" key="6">
    <source>
        <dbReference type="PROSITE" id="PS50404"/>
    </source>
</evidence>
<dbReference type="GO" id="GO:0006749">
    <property type="term" value="P:glutathione metabolic process"/>
    <property type="evidence" value="ECO:0007669"/>
    <property type="project" value="TreeGrafter"/>
</dbReference>
<dbReference type="InterPro" id="IPR050213">
    <property type="entry name" value="GST_superfamily"/>
</dbReference>
<dbReference type="Gene3D" id="3.40.30.10">
    <property type="entry name" value="Glutaredoxin"/>
    <property type="match status" value="1"/>
</dbReference>
<dbReference type="CDD" id="cd03192">
    <property type="entry name" value="GST_C_Sigma_like"/>
    <property type="match status" value="1"/>
</dbReference>
<sequence>MAEYKFYYFNGRGLGDVSRQVFLLSSISSNHKLFQLFALSGTKFEDVRIEQADWPAQKAKMPFGQMPVLELKSSGLQIPQSMAIARYLANKFGYAGKTPEEAALADALIDQFKDFYTEIKPYYYGKLGAMQTDTEAEKTKTLIPARDKFLAILVKFLKSSNSGFLFSGGLTYADLMICDNMRSLIGWWPEYLNGFPEIKAWYEKVDSIPEIRKHLNSHEDKGF</sequence>
<dbReference type="PROSITE" id="PS50404">
    <property type="entry name" value="GST_NTER"/>
    <property type="match status" value="1"/>
</dbReference>
<dbReference type="eggNOG" id="KOG1695">
    <property type="taxonomic scope" value="Eukaryota"/>
</dbReference>
<comment type="catalytic activity">
    <reaction evidence="4">
        <text>RX + glutathione = an S-substituted glutathione + a halide anion + H(+)</text>
        <dbReference type="Rhea" id="RHEA:16437"/>
        <dbReference type="ChEBI" id="CHEBI:15378"/>
        <dbReference type="ChEBI" id="CHEBI:16042"/>
        <dbReference type="ChEBI" id="CHEBI:17792"/>
        <dbReference type="ChEBI" id="CHEBI:57925"/>
        <dbReference type="ChEBI" id="CHEBI:90779"/>
        <dbReference type="EC" id="2.5.1.18"/>
    </reaction>
</comment>
<evidence type="ECO:0000256" key="1">
    <source>
        <dbReference type="ARBA" id="ARBA00012452"/>
    </source>
</evidence>
<dbReference type="InterPro" id="IPR040079">
    <property type="entry name" value="Glutathione_S-Trfase"/>
</dbReference>
<evidence type="ECO:0000256" key="3">
    <source>
        <dbReference type="ARBA" id="ARBA00038317"/>
    </source>
</evidence>
<dbReference type="FunFam" id="1.20.1050.10:FF:000031">
    <property type="entry name" value="Glutathione S-Transferase"/>
    <property type="match status" value="1"/>
</dbReference>
<feature type="domain" description="GST C-terminal" evidence="7">
    <location>
        <begin position="98"/>
        <end position="223"/>
    </location>
</feature>
<dbReference type="HOGENOM" id="CLU_039475_1_1_1"/>
<dbReference type="Proteomes" id="UP000008281">
    <property type="component" value="Unassembled WGS sequence"/>
</dbReference>
<evidence type="ECO:0000313" key="9">
    <source>
        <dbReference type="Proteomes" id="UP000008281"/>
    </source>
</evidence>
<dbReference type="InParanoid" id="E3M423"/>
<dbReference type="SFLD" id="SFLDS00019">
    <property type="entry name" value="Glutathione_Transferase_(cytos"/>
    <property type="match status" value="1"/>
</dbReference>
<dbReference type="EC" id="2.5.1.18" evidence="1"/>
<dbReference type="FunCoup" id="E3M423">
    <property type="interactions" value="198"/>
</dbReference>